<feature type="transmembrane region" description="Helical" evidence="1">
    <location>
        <begin position="107"/>
        <end position="126"/>
    </location>
</feature>
<accession>A0ABS4RHA5</accession>
<keyword evidence="1" id="KW-0472">Membrane</keyword>
<dbReference type="Proteomes" id="UP001519293">
    <property type="component" value="Unassembled WGS sequence"/>
</dbReference>
<dbReference type="EMBL" id="JAGIKZ010000018">
    <property type="protein sequence ID" value="MBP2242289.1"/>
    <property type="molecule type" value="Genomic_DNA"/>
</dbReference>
<keyword evidence="1" id="KW-0812">Transmembrane</keyword>
<gene>
    <name evidence="2" type="ORF">J2Z40_002863</name>
</gene>
<feature type="transmembrane region" description="Helical" evidence="1">
    <location>
        <begin position="138"/>
        <end position="159"/>
    </location>
</feature>
<sequence length="162" mass="19205">MVKTMGIHLGYFIALFILSFISFFLLFGAGFVGKINTFILFIPFVFSVLWISSYIWYIFRKNLNKLPLFHLTKRWEMISLLFSGIFTVYSLFLTTLILTPIDAAPLWMFLGTPVILLLIWFWLLYTYKKNKSKYTQRVFGSVHFIISLMYTYQICSFYINNT</sequence>
<evidence type="ECO:0000313" key="2">
    <source>
        <dbReference type="EMBL" id="MBP2242289.1"/>
    </source>
</evidence>
<name>A0ABS4RHA5_9BACI</name>
<feature type="transmembrane region" description="Helical" evidence="1">
    <location>
        <begin position="80"/>
        <end position="101"/>
    </location>
</feature>
<feature type="transmembrane region" description="Helical" evidence="1">
    <location>
        <begin position="12"/>
        <end position="32"/>
    </location>
</feature>
<protein>
    <submittedName>
        <fullName evidence="2">Uncharacterized protein</fullName>
    </submittedName>
</protein>
<keyword evidence="1" id="KW-1133">Transmembrane helix</keyword>
<reference evidence="2 3" key="1">
    <citation type="submission" date="2021-03" db="EMBL/GenBank/DDBJ databases">
        <title>Genomic Encyclopedia of Type Strains, Phase IV (KMG-IV): sequencing the most valuable type-strain genomes for metagenomic binning, comparative biology and taxonomic classification.</title>
        <authorList>
            <person name="Goeker M."/>
        </authorList>
    </citation>
    <scope>NUCLEOTIDE SEQUENCE [LARGE SCALE GENOMIC DNA]</scope>
    <source>
        <strain evidence="2 3">DSM 26675</strain>
    </source>
</reference>
<evidence type="ECO:0000313" key="3">
    <source>
        <dbReference type="Proteomes" id="UP001519293"/>
    </source>
</evidence>
<organism evidence="2 3">
    <name type="scientific">Cytobacillus eiseniae</name>
    <dbReference type="NCBI Taxonomy" id="762947"/>
    <lineage>
        <taxon>Bacteria</taxon>
        <taxon>Bacillati</taxon>
        <taxon>Bacillota</taxon>
        <taxon>Bacilli</taxon>
        <taxon>Bacillales</taxon>
        <taxon>Bacillaceae</taxon>
        <taxon>Cytobacillus</taxon>
    </lineage>
</organism>
<feature type="transmembrane region" description="Helical" evidence="1">
    <location>
        <begin position="38"/>
        <end position="59"/>
    </location>
</feature>
<evidence type="ECO:0000256" key="1">
    <source>
        <dbReference type="SAM" id="Phobius"/>
    </source>
</evidence>
<keyword evidence="3" id="KW-1185">Reference proteome</keyword>
<comment type="caution">
    <text evidence="2">The sequence shown here is derived from an EMBL/GenBank/DDBJ whole genome shotgun (WGS) entry which is preliminary data.</text>
</comment>
<proteinExistence type="predicted"/>